<gene>
    <name evidence="2" type="primary">Contig16835.g17937</name>
    <name evidence="2" type="ORF">STYLEM_4943</name>
</gene>
<organism evidence="2 3">
    <name type="scientific">Stylonychia lemnae</name>
    <name type="common">Ciliate</name>
    <dbReference type="NCBI Taxonomy" id="5949"/>
    <lineage>
        <taxon>Eukaryota</taxon>
        <taxon>Sar</taxon>
        <taxon>Alveolata</taxon>
        <taxon>Ciliophora</taxon>
        <taxon>Intramacronucleata</taxon>
        <taxon>Spirotrichea</taxon>
        <taxon>Stichotrichia</taxon>
        <taxon>Sporadotrichida</taxon>
        <taxon>Oxytrichidae</taxon>
        <taxon>Stylonychinae</taxon>
        <taxon>Stylonychia</taxon>
    </lineage>
</organism>
<dbReference type="Proteomes" id="UP000039865">
    <property type="component" value="Unassembled WGS sequence"/>
</dbReference>
<feature type="region of interest" description="Disordered" evidence="1">
    <location>
        <begin position="205"/>
        <end position="246"/>
    </location>
</feature>
<dbReference type="InParanoid" id="A0A078A2A0"/>
<reference evidence="2 3" key="1">
    <citation type="submission" date="2014-06" db="EMBL/GenBank/DDBJ databases">
        <authorList>
            <person name="Swart Estienne"/>
        </authorList>
    </citation>
    <scope>NUCLEOTIDE SEQUENCE [LARGE SCALE GENOMIC DNA]</scope>
    <source>
        <strain evidence="2 3">130c</strain>
    </source>
</reference>
<proteinExistence type="predicted"/>
<dbReference type="EMBL" id="CCKQ01004795">
    <property type="protein sequence ID" value="CDW75947.1"/>
    <property type="molecule type" value="Genomic_DNA"/>
</dbReference>
<feature type="region of interest" description="Disordered" evidence="1">
    <location>
        <begin position="305"/>
        <end position="346"/>
    </location>
</feature>
<evidence type="ECO:0000313" key="3">
    <source>
        <dbReference type="Proteomes" id="UP000039865"/>
    </source>
</evidence>
<accession>A0A078A2A0</accession>
<evidence type="ECO:0000256" key="1">
    <source>
        <dbReference type="SAM" id="MobiDB-lite"/>
    </source>
</evidence>
<evidence type="ECO:0000313" key="2">
    <source>
        <dbReference type="EMBL" id="CDW75947.1"/>
    </source>
</evidence>
<feature type="compositionally biased region" description="Polar residues" evidence="1">
    <location>
        <begin position="317"/>
        <end position="340"/>
    </location>
</feature>
<feature type="compositionally biased region" description="Basic and acidic residues" evidence="1">
    <location>
        <begin position="205"/>
        <end position="214"/>
    </location>
</feature>
<name>A0A078A2A0_STYLE</name>
<keyword evidence="3" id="KW-1185">Reference proteome</keyword>
<sequence length="346" mass="40899">MDRKSKGVINKEIKEEMKRTDEQTVRIIMKWITAILFMKFFWIFEKFIVIIPAAPIKLWLGLWIMLPNYHGEFFMYNLLSDKLDKFEREMRKMRNTIVAKFMFFMTTTLHKQFLKLKPYIHTDNLRIMRENIKQIDNDFEKELELRKKISQQTKEFDSLIRDSTVLNSDTLRMMNTIKSQSTINNSVSSAYSKGGRVQPRFDSRISSQKDEDLQSMKTQTSMYKRHGANTKQSSVEKNRDSYLPQNTSRPMKLVKKKIQNDLDSSLYSQYLQEEDVFLDDYDKKMQTLTMMPNVEQSFEILQQSSTKKSTRPVLMSRNKQLNQSISVLDQTMDSTPSGATSRKKIN</sequence>
<protein>
    <submittedName>
        <fullName evidence="2">Uncharacterized protein</fullName>
    </submittedName>
</protein>
<dbReference type="AlphaFoldDB" id="A0A078A2A0"/>